<dbReference type="OrthoDB" id="1483400at2759"/>
<keyword evidence="4" id="KW-0812">Transmembrane</keyword>
<evidence type="ECO:0000313" key="8">
    <source>
        <dbReference type="Proteomes" id="UP000714275"/>
    </source>
</evidence>
<dbReference type="AlphaFoldDB" id="A0A9P7CZ52"/>
<keyword evidence="8" id="KW-1185">Reference proteome</keyword>
<keyword evidence="2" id="KW-0328">Glycosyltransferase</keyword>
<name>A0A9P7CZ52_9AGAM</name>
<keyword evidence="6" id="KW-0472">Membrane</keyword>
<dbReference type="EMBL" id="JABBWD010000050">
    <property type="protein sequence ID" value="KAG1772971.1"/>
    <property type="molecule type" value="Genomic_DNA"/>
</dbReference>
<evidence type="ECO:0000256" key="3">
    <source>
        <dbReference type="ARBA" id="ARBA00022679"/>
    </source>
</evidence>
<keyword evidence="3" id="KW-0808">Transferase</keyword>
<accession>A0A9P7CZ52</accession>
<dbReference type="GO" id="GO:0008120">
    <property type="term" value="F:ceramide glucosyltransferase activity"/>
    <property type="evidence" value="ECO:0007669"/>
    <property type="project" value="TreeGrafter"/>
</dbReference>
<comment type="subcellular location">
    <subcellularLocation>
        <location evidence="1">Membrane</location>
        <topology evidence="1">Multi-pass membrane protein</topology>
    </subcellularLocation>
</comment>
<evidence type="ECO:0000256" key="4">
    <source>
        <dbReference type="ARBA" id="ARBA00022692"/>
    </source>
</evidence>
<proteinExistence type="predicted"/>
<sequence>MRPWSPLATAPPDSVPGVSILRPLKGLDANSFENLESTFTQECPNFEIVLSSLMSTEDQALPVA</sequence>
<keyword evidence="5" id="KW-1133">Transmembrane helix</keyword>
<comment type="caution">
    <text evidence="7">The sequence shown here is derived from an EMBL/GenBank/DDBJ whole genome shotgun (WGS) entry which is preliminary data.</text>
</comment>
<evidence type="ECO:0000313" key="7">
    <source>
        <dbReference type="EMBL" id="KAG1772971.1"/>
    </source>
</evidence>
<dbReference type="PANTHER" id="PTHR12726">
    <property type="entry name" value="CERAMIDE GLUCOSYLTRANSFERASE"/>
    <property type="match status" value="1"/>
</dbReference>
<gene>
    <name evidence="7" type="ORF">EV702DRAFT_610071</name>
</gene>
<protein>
    <submittedName>
        <fullName evidence="7">Uncharacterized protein</fullName>
    </submittedName>
</protein>
<dbReference type="GO" id="GO:0016020">
    <property type="term" value="C:membrane"/>
    <property type="evidence" value="ECO:0007669"/>
    <property type="project" value="UniProtKB-SubCell"/>
</dbReference>
<evidence type="ECO:0000256" key="2">
    <source>
        <dbReference type="ARBA" id="ARBA00022676"/>
    </source>
</evidence>
<dbReference type="InterPro" id="IPR025993">
    <property type="entry name" value="Ceramide_glucosylTrfase"/>
</dbReference>
<organism evidence="7 8">
    <name type="scientific">Suillus placidus</name>
    <dbReference type="NCBI Taxonomy" id="48579"/>
    <lineage>
        <taxon>Eukaryota</taxon>
        <taxon>Fungi</taxon>
        <taxon>Dikarya</taxon>
        <taxon>Basidiomycota</taxon>
        <taxon>Agaricomycotina</taxon>
        <taxon>Agaricomycetes</taxon>
        <taxon>Agaricomycetidae</taxon>
        <taxon>Boletales</taxon>
        <taxon>Suillineae</taxon>
        <taxon>Suillaceae</taxon>
        <taxon>Suillus</taxon>
    </lineage>
</organism>
<evidence type="ECO:0000256" key="5">
    <source>
        <dbReference type="ARBA" id="ARBA00022989"/>
    </source>
</evidence>
<dbReference type="Proteomes" id="UP000714275">
    <property type="component" value="Unassembled WGS sequence"/>
</dbReference>
<reference evidence="7" key="1">
    <citation type="journal article" date="2020" name="New Phytol.">
        <title>Comparative genomics reveals dynamic genome evolution in host specialist ectomycorrhizal fungi.</title>
        <authorList>
            <person name="Lofgren L.A."/>
            <person name="Nguyen N.H."/>
            <person name="Vilgalys R."/>
            <person name="Ruytinx J."/>
            <person name="Liao H.L."/>
            <person name="Branco S."/>
            <person name="Kuo A."/>
            <person name="LaButti K."/>
            <person name="Lipzen A."/>
            <person name="Andreopoulos W."/>
            <person name="Pangilinan J."/>
            <person name="Riley R."/>
            <person name="Hundley H."/>
            <person name="Na H."/>
            <person name="Barry K."/>
            <person name="Grigoriev I.V."/>
            <person name="Stajich J.E."/>
            <person name="Kennedy P.G."/>
        </authorList>
    </citation>
    <scope>NUCLEOTIDE SEQUENCE</scope>
    <source>
        <strain evidence="7">DOB743</strain>
    </source>
</reference>
<evidence type="ECO:0000256" key="1">
    <source>
        <dbReference type="ARBA" id="ARBA00004141"/>
    </source>
</evidence>
<evidence type="ECO:0000256" key="6">
    <source>
        <dbReference type="ARBA" id="ARBA00023136"/>
    </source>
</evidence>
<dbReference type="GO" id="GO:0006679">
    <property type="term" value="P:glucosylceramide biosynthetic process"/>
    <property type="evidence" value="ECO:0007669"/>
    <property type="project" value="TreeGrafter"/>
</dbReference>
<dbReference type="PANTHER" id="PTHR12726:SF0">
    <property type="entry name" value="CERAMIDE GLUCOSYLTRANSFERASE"/>
    <property type="match status" value="1"/>
</dbReference>